<dbReference type="InterPro" id="IPR029480">
    <property type="entry name" value="Transpos_assoc"/>
</dbReference>
<dbReference type="InterPro" id="IPR004242">
    <property type="entry name" value="Transposase_21"/>
</dbReference>
<protein>
    <recommendedName>
        <fullName evidence="1">Transposase-associated domain-containing protein</fullName>
    </recommendedName>
</protein>
<reference evidence="2" key="1">
    <citation type="submission" date="2023-03" db="EMBL/GenBank/DDBJ databases">
        <title>Chromosome-scale reference genome and RAD-based genetic map of yellow starthistle (Centaurea solstitialis) reveal putative structural variation and QTLs associated with invader traits.</title>
        <authorList>
            <person name="Reatini B."/>
            <person name="Cang F.A."/>
            <person name="Jiang Q."/>
            <person name="Mckibben M.T.W."/>
            <person name="Barker M.S."/>
            <person name="Rieseberg L.H."/>
            <person name="Dlugosch K.M."/>
        </authorList>
    </citation>
    <scope>NUCLEOTIDE SEQUENCE</scope>
    <source>
        <strain evidence="2">CAN-66</strain>
        <tissue evidence="2">Leaf</tissue>
    </source>
</reference>
<organism evidence="2 3">
    <name type="scientific">Centaurea solstitialis</name>
    <name type="common">yellow star-thistle</name>
    <dbReference type="NCBI Taxonomy" id="347529"/>
    <lineage>
        <taxon>Eukaryota</taxon>
        <taxon>Viridiplantae</taxon>
        <taxon>Streptophyta</taxon>
        <taxon>Embryophyta</taxon>
        <taxon>Tracheophyta</taxon>
        <taxon>Spermatophyta</taxon>
        <taxon>Magnoliopsida</taxon>
        <taxon>eudicotyledons</taxon>
        <taxon>Gunneridae</taxon>
        <taxon>Pentapetalae</taxon>
        <taxon>asterids</taxon>
        <taxon>campanulids</taxon>
        <taxon>Asterales</taxon>
        <taxon>Asteraceae</taxon>
        <taxon>Carduoideae</taxon>
        <taxon>Cardueae</taxon>
        <taxon>Centaureinae</taxon>
        <taxon>Centaurea</taxon>
    </lineage>
</organism>
<evidence type="ECO:0000259" key="1">
    <source>
        <dbReference type="Pfam" id="PF13963"/>
    </source>
</evidence>
<dbReference type="EMBL" id="JARYMX010000132">
    <property type="protein sequence ID" value="KAJ9535764.1"/>
    <property type="molecule type" value="Genomic_DNA"/>
</dbReference>
<keyword evidence="3" id="KW-1185">Reference proteome</keyword>
<dbReference type="Proteomes" id="UP001172457">
    <property type="component" value="Unassembled WGS sequence"/>
</dbReference>
<name>A0AA38S507_9ASTR</name>
<evidence type="ECO:0000313" key="3">
    <source>
        <dbReference type="Proteomes" id="UP001172457"/>
    </source>
</evidence>
<feature type="domain" description="Transposase-associated" evidence="1">
    <location>
        <begin position="32"/>
        <end position="105"/>
    </location>
</feature>
<accession>A0AA38S507</accession>
<dbReference type="PANTHER" id="PTHR10775:SF185">
    <property type="entry name" value="OS08G0208400 PROTEIN"/>
    <property type="match status" value="1"/>
</dbReference>
<gene>
    <name evidence="2" type="ORF">OSB04_un001078</name>
</gene>
<dbReference type="Pfam" id="PF13963">
    <property type="entry name" value="Transpos_assoc"/>
    <property type="match status" value="1"/>
</dbReference>
<proteinExistence type="predicted"/>
<dbReference type="PANTHER" id="PTHR10775">
    <property type="entry name" value="OS08G0208400 PROTEIN"/>
    <property type="match status" value="1"/>
</dbReference>
<evidence type="ECO:0000313" key="2">
    <source>
        <dbReference type="EMBL" id="KAJ9535764.1"/>
    </source>
</evidence>
<comment type="caution">
    <text evidence="2">The sequence shown here is derived from an EMBL/GenBank/DDBJ whole genome shotgun (WGS) entry which is preliminary data.</text>
</comment>
<sequence length="342" mass="39829">MEMNKHELILLSISNADCVISFRFRLVMTIDKSWTTLRHRNCREFFVGLDAFLDRCKDHLNSYGNCRCPCENCDNHMWYPLSTLRIHIHEYGFSSAYTTWRFHGEPLVPRSTHVDVGQMTHELHDYLNDVRQENTANEYNTEAEDEPIEGLSDTNDELGELFKLAAAELYPGCDGMSQLDFLAKLRHLKVINKWTDTSFDQLLEFLKAAFPIANIPLSNYEARKIMRTVGLGYIPIHACMNDCCLFWDEYKDLQTCPICFESGWKDKNTKGKKVANKMLRYFPLTPRLKHLYSSRHTAKHMTWHATGQCKEDGKMRHPVDGTAWKHFDATYPDFAAEPRNVR</sequence>
<dbReference type="Pfam" id="PF02992">
    <property type="entry name" value="Transposase_21"/>
    <property type="match status" value="1"/>
</dbReference>
<dbReference type="AlphaFoldDB" id="A0AA38S507"/>